<reference evidence="1 2" key="1">
    <citation type="submission" date="2016-05" db="EMBL/GenBank/DDBJ databases">
        <title>Nuclear genome of Blastocystis sp. subtype 1 NandII.</title>
        <authorList>
            <person name="Gentekaki E."/>
            <person name="Curtis B."/>
            <person name="Stairs C."/>
            <person name="Eme L."/>
            <person name="Herman E."/>
            <person name="Klimes V."/>
            <person name="Arias M.C."/>
            <person name="Elias M."/>
            <person name="Hilliou F."/>
            <person name="Klute M."/>
            <person name="Malik S.-B."/>
            <person name="Pightling A."/>
            <person name="Rachubinski R."/>
            <person name="Salas D."/>
            <person name="Schlacht A."/>
            <person name="Suga H."/>
            <person name="Archibald J."/>
            <person name="Ball S.G."/>
            <person name="Clark G."/>
            <person name="Dacks J."/>
            <person name="Van Der Giezen M."/>
            <person name="Tsaousis A."/>
            <person name="Roger A."/>
        </authorList>
    </citation>
    <scope>NUCLEOTIDE SEQUENCE [LARGE SCALE GENOMIC DNA]</scope>
    <source>
        <strain evidence="2">ATCC 50177 / NandII</strain>
    </source>
</reference>
<organism evidence="1 2">
    <name type="scientific">Blastocystis sp. subtype 1 (strain ATCC 50177 / NandII)</name>
    <dbReference type="NCBI Taxonomy" id="478820"/>
    <lineage>
        <taxon>Eukaryota</taxon>
        <taxon>Sar</taxon>
        <taxon>Stramenopiles</taxon>
        <taxon>Bigyra</taxon>
        <taxon>Opalozoa</taxon>
        <taxon>Opalinata</taxon>
        <taxon>Blastocystidae</taxon>
        <taxon>Blastocystis</taxon>
    </lineage>
</organism>
<comment type="caution">
    <text evidence="1">The sequence shown here is derived from an EMBL/GenBank/DDBJ whole genome shotgun (WGS) entry which is preliminary data.</text>
</comment>
<sequence length="254" mass="28423">MSEEMASHISSLSPARIQAILSPVKAVIFDVDGTLTYPGLINFKRIRERARVPIGQDIFPYILAHYKGEEYKRAMEAVEEEELLAQKDLRLQPGVNELLALLNERGIKVGLLTRNSRKSMNNVLNLITAKVDAAYSREIQPSKPNVDPFLRFSKELGVPCDSMLLAGDHLDDFIASIAIHSRSCYVRPNYNAGHPGANHIPVMPSKDGLSLMNCQQVPPYVEEYRKTHARYIPDIMIDGVAQLLDAWKNVSVAK</sequence>
<dbReference type="NCBIfam" id="TIGR01549">
    <property type="entry name" value="HAD-SF-IA-v1"/>
    <property type="match status" value="1"/>
</dbReference>
<dbReference type="CDD" id="cd07505">
    <property type="entry name" value="HAD_BPGM-like"/>
    <property type="match status" value="1"/>
</dbReference>
<dbReference type="EMBL" id="LXWW01000125">
    <property type="protein sequence ID" value="OAO15673.1"/>
    <property type="molecule type" value="Genomic_DNA"/>
</dbReference>
<keyword evidence="2" id="KW-1185">Reference proteome</keyword>
<accession>A0A196SF92</accession>
<dbReference type="InterPro" id="IPR006439">
    <property type="entry name" value="HAD-SF_hydro_IA"/>
</dbReference>
<dbReference type="SUPFAM" id="SSF56784">
    <property type="entry name" value="HAD-like"/>
    <property type="match status" value="1"/>
</dbReference>
<dbReference type="SFLD" id="SFLDG01129">
    <property type="entry name" value="C1.5:_HAD__Beta-PGM__Phosphata"/>
    <property type="match status" value="1"/>
</dbReference>
<dbReference type="OrthoDB" id="426235at2759"/>
<dbReference type="SFLD" id="SFLDS00003">
    <property type="entry name" value="Haloacid_Dehalogenase"/>
    <property type="match status" value="1"/>
</dbReference>
<dbReference type="InterPro" id="IPR036412">
    <property type="entry name" value="HAD-like_sf"/>
</dbReference>
<keyword evidence="1" id="KW-0378">Hydrolase</keyword>
<dbReference type="Gene3D" id="3.40.50.1000">
    <property type="entry name" value="HAD superfamily/HAD-like"/>
    <property type="match status" value="1"/>
</dbReference>
<name>A0A196SF92_BLAHN</name>
<dbReference type="STRING" id="478820.A0A196SF92"/>
<dbReference type="Gene3D" id="1.10.260.80">
    <property type="match status" value="1"/>
</dbReference>
<dbReference type="InterPro" id="IPR023214">
    <property type="entry name" value="HAD_sf"/>
</dbReference>
<dbReference type="AlphaFoldDB" id="A0A196SF92"/>
<dbReference type="GO" id="GO:0016787">
    <property type="term" value="F:hydrolase activity"/>
    <property type="evidence" value="ECO:0007669"/>
    <property type="project" value="UniProtKB-KW"/>
</dbReference>
<dbReference type="Pfam" id="PF00702">
    <property type="entry name" value="Hydrolase"/>
    <property type="match status" value="1"/>
</dbReference>
<dbReference type="PANTHER" id="PTHR43885">
    <property type="entry name" value="HALOACID DEHALOGENASE-LIKE HYDROLASE"/>
    <property type="match status" value="1"/>
</dbReference>
<evidence type="ECO:0000313" key="2">
    <source>
        <dbReference type="Proteomes" id="UP000078348"/>
    </source>
</evidence>
<gene>
    <name evidence="1" type="ORF">AV274_2614</name>
</gene>
<protein>
    <submittedName>
        <fullName evidence="1">Haloacid dehalogenase-like hydrolase</fullName>
    </submittedName>
</protein>
<evidence type="ECO:0000313" key="1">
    <source>
        <dbReference type="EMBL" id="OAO15673.1"/>
    </source>
</evidence>
<dbReference type="Proteomes" id="UP000078348">
    <property type="component" value="Unassembled WGS sequence"/>
</dbReference>
<dbReference type="PANTHER" id="PTHR43885:SF1">
    <property type="entry name" value="SUPERFAMILY HYDROLASE, PUTATIVE (AFU_ORTHOLOGUE AFUA_4G13290)-RELATED"/>
    <property type="match status" value="1"/>
</dbReference>
<proteinExistence type="predicted"/>